<dbReference type="GO" id="GO:0006012">
    <property type="term" value="P:galactose metabolic process"/>
    <property type="evidence" value="ECO:0007669"/>
    <property type="project" value="InterPro"/>
</dbReference>
<dbReference type="PRINTS" id="PR00959">
    <property type="entry name" value="MEVGALKINASE"/>
</dbReference>
<dbReference type="GO" id="GO:0005524">
    <property type="term" value="F:ATP binding"/>
    <property type="evidence" value="ECO:0007669"/>
    <property type="project" value="UniProtKB-KW"/>
</dbReference>
<dbReference type="InterPro" id="IPR014721">
    <property type="entry name" value="Ribsml_uS5_D2-typ_fold_subgr"/>
</dbReference>
<keyword evidence="3 8" id="KW-0418">Kinase</keyword>
<dbReference type="InterPro" id="IPR006204">
    <property type="entry name" value="GHMP_kinase_N_dom"/>
</dbReference>
<dbReference type="InterPro" id="IPR020568">
    <property type="entry name" value="Ribosomal_Su5_D2-typ_SF"/>
</dbReference>
<proteinExistence type="inferred from homology"/>
<feature type="domain" description="Galactokinase N-terminal" evidence="7">
    <location>
        <begin position="7"/>
        <end position="38"/>
    </location>
</feature>
<dbReference type="SUPFAM" id="SSF54211">
    <property type="entry name" value="Ribosomal protein S5 domain 2-like"/>
    <property type="match status" value="1"/>
</dbReference>
<keyword evidence="9" id="KW-1185">Reference proteome</keyword>
<sequence length="386" mass="41714">MMNNQAISVSTPGRICLFGEHQDYLGLPVIAAAISCRIQINAERIDQPTVHLELPDIGSQEVFSLTELPLSYQHDRDYFRSAINVLMREGFQFGHGLAGEVRGRIPINAGTSSSSALLISWLNVLTQLADNPRELTARQLAELAYRAEVLEFGEPGGMMDHYATAVGGVIYLESQPAIRLETYKPALGAFVLGDSQEPKDTIGILARVKHGMLRIAKQLTELNPGFSLHTTELTEVTEFKDVLSKDDYILLKGTLSNRDILRQALGLIRASEQAGTPLDHTRLGQLLTEHHANLRDAQQISTPKINRMLDAALAAGALGGKINGSGGGGCMFAYAPGDASPGEVDNDPLATARRVAEAIEREGGRAYIVSVDEGTVRHPLATSTVL</sequence>
<dbReference type="Proteomes" id="UP000488299">
    <property type="component" value="Unassembled WGS sequence"/>
</dbReference>
<dbReference type="SUPFAM" id="SSF55060">
    <property type="entry name" value="GHMP Kinase, C-terminal domain"/>
    <property type="match status" value="1"/>
</dbReference>
<keyword evidence="2" id="KW-0547">Nucleotide-binding</keyword>
<evidence type="ECO:0000259" key="5">
    <source>
        <dbReference type="Pfam" id="PF00288"/>
    </source>
</evidence>
<comment type="similarity">
    <text evidence="1">Belongs to the GHMP kinase family. GalK subfamily.</text>
</comment>
<evidence type="ECO:0000313" key="9">
    <source>
        <dbReference type="Proteomes" id="UP000488299"/>
    </source>
</evidence>
<gene>
    <name evidence="8" type="ORF">F5984_17735</name>
</gene>
<organism evidence="8 9">
    <name type="scientific">Rudanella paleaurantiibacter</name>
    <dbReference type="NCBI Taxonomy" id="2614655"/>
    <lineage>
        <taxon>Bacteria</taxon>
        <taxon>Pseudomonadati</taxon>
        <taxon>Bacteroidota</taxon>
        <taxon>Cytophagia</taxon>
        <taxon>Cytophagales</taxon>
        <taxon>Cytophagaceae</taxon>
        <taxon>Rudanella</taxon>
    </lineage>
</organism>
<dbReference type="EMBL" id="WELI01000007">
    <property type="protein sequence ID" value="KAB7728677.1"/>
    <property type="molecule type" value="Genomic_DNA"/>
</dbReference>
<evidence type="ECO:0000313" key="8">
    <source>
        <dbReference type="EMBL" id="KAB7728677.1"/>
    </source>
</evidence>
<dbReference type="Pfam" id="PF08544">
    <property type="entry name" value="GHMP_kinases_C"/>
    <property type="match status" value="1"/>
</dbReference>
<dbReference type="GO" id="GO:0004335">
    <property type="term" value="F:galactokinase activity"/>
    <property type="evidence" value="ECO:0007669"/>
    <property type="project" value="InterPro"/>
</dbReference>
<dbReference type="PANTHER" id="PTHR10457:SF7">
    <property type="entry name" value="GALACTOKINASE-RELATED"/>
    <property type="match status" value="1"/>
</dbReference>
<dbReference type="InterPro" id="IPR036554">
    <property type="entry name" value="GHMP_kinase_C_sf"/>
</dbReference>
<keyword evidence="4" id="KW-0067">ATP-binding</keyword>
<protein>
    <submittedName>
        <fullName evidence="8">GHMP kinase</fullName>
    </submittedName>
</protein>
<dbReference type="InterPro" id="IPR000705">
    <property type="entry name" value="Galactokinase"/>
</dbReference>
<dbReference type="Pfam" id="PF00288">
    <property type="entry name" value="GHMP_kinases_N"/>
    <property type="match status" value="1"/>
</dbReference>
<dbReference type="GO" id="GO:0005829">
    <property type="term" value="C:cytosol"/>
    <property type="evidence" value="ECO:0007669"/>
    <property type="project" value="TreeGrafter"/>
</dbReference>
<keyword evidence="3 8" id="KW-0808">Transferase</keyword>
<accession>A0A7J5TW62</accession>
<evidence type="ECO:0000259" key="6">
    <source>
        <dbReference type="Pfam" id="PF08544"/>
    </source>
</evidence>
<dbReference type="AlphaFoldDB" id="A0A7J5TW62"/>
<name>A0A7J5TW62_9BACT</name>
<comment type="caution">
    <text evidence="8">The sequence shown here is derived from an EMBL/GenBank/DDBJ whole genome shotgun (WGS) entry which is preliminary data.</text>
</comment>
<feature type="domain" description="GHMP kinase N-terminal" evidence="5">
    <location>
        <begin position="78"/>
        <end position="168"/>
    </location>
</feature>
<feature type="domain" description="GHMP kinase C-terminal" evidence="6">
    <location>
        <begin position="279"/>
        <end position="359"/>
    </location>
</feature>
<dbReference type="InterPro" id="IPR013750">
    <property type="entry name" value="GHMP_kinase_C_dom"/>
</dbReference>
<dbReference type="PANTHER" id="PTHR10457">
    <property type="entry name" value="MEVALONATE KINASE/GALACTOKINASE"/>
    <property type="match status" value="1"/>
</dbReference>
<evidence type="ECO:0000256" key="1">
    <source>
        <dbReference type="ARBA" id="ARBA00006566"/>
    </source>
</evidence>
<dbReference type="Gene3D" id="3.30.70.890">
    <property type="entry name" value="GHMP kinase, C-terminal domain"/>
    <property type="match status" value="1"/>
</dbReference>
<evidence type="ECO:0000256" key="4">
    <source>
        <dbReference type="ARBA" id="ARBA00022840"/>
    </source>
</evidence>
<evidence type="ECO:0000256" key="2">
    <source>
        <dbReference type="ARBA" id="ARBA00022741"/>
    </source>
</evidence>
<evidence type="ECO:0000259" key="7">
    <source>
        <dbReference type="Pfam" id="PF10509"/>
    </source>
</evidence>
<evidence type="ECO:0000256" key="3">
    <source>
        <dbReference type="ARBA" id="ARBA00022777"/>
    </source>
</evidence>
<dbReference type="PRINTS" id="PR00473">
    <property type="entry name" value="GALCTOKINASE"/>
</dbReference>
<dbReference type="InterPro" id="IPR019539">
    <property type="entry name" value="GalKase_N"/>
</dbReference>
<reference evidence="8 9" key="1">
    <citation type="submission" date="2019-10" db="EMBL/GenBank/DDBJ databases">
        <title>Rudanella paleaurantiibacter sp. nov., isolated from sludge.</title>
        <authorList>
            <person name="Xu S.Q."/>
        </authorList>
    </citation>
    <scope>NUCLEOTIDE SEQUENCE [LARGE SCALE GENOMIC DNA]</scope>
    <source>
        <strain evidence="8 9">HX-22-17</strain>
    </source>
</reference>
<dbReference type="Gene3D" id="3.30.230.10">
    <property type="match status" value="1"/>
</dbReference>
<dbReference type="Pfam" id="PF10509">
    <property type="entry name" value="GalKase_gal_bdg"/>
    <property type="match status" value="1"/>
</dbReference>